<dbReference type="GO" id="GO:0004514">
    <property type="term" value="F:nicotinate-nucleotide diphosphorylase (carboxylating) activity"/>
    <property type="evidence" value="ECO:0007669"/>
    <property type="project" value="UniProtKB-EC"/>
</dbReference>
<dbReference type="Pfam" id="PF02749">
    <property type="entry name" value="QRPTase_N"/>
    <property type="match status" value="1"/>
</dbReference>
<dbReference type="GO" id="GO:0009435">
    <property type="term" value="P:NAD+ biosynthetic process"/>
    <property type="evidence" value="ECO:0007669"/>
    <property type="project" value="UniProtKB-UniPathway"/>
</dbReference>
<organism evidence="9">
    <name type="scientific">hydrothermal vent metagenome</name>
    <dbReference type="NCBI Taxonomy" id="652676"/>
    <lineage>
        <taxon>unclassified sequences</taxon>
        <taxon>metagenomes</taxon>
        <taxon>ecological metagenomes</taxon>
    </lineage>
</organism>
<dbReference type="Gene3D" id="3.90.1170.20">
    <property type="entry name" value="Quinolinate phosphoribosyl transferase, N-terminal domain"/>
    <property type="match status" value="1"/>
</dbReference>
<dbReference type="EMBL" id="UOFY01000043">
    <property type="protein sequence ID" value="VAX10020.1"/>
    <property type="molecule type" value="Genomic_DNA"/>
</dbReference>
<dbReference type="UniPathway" id="UPA00253">
    <property type="reaction ID" value="UER00331"/>
</dbReference>
<keyword evidence="4" id="KW-0662">Pyridine nucleotide biosynthesis</keyword>
<dbReference type="CDD" id="cd01572">
    <property type="entry name" value="QPRTase"/>
    <property type="match status" value="1"/>
</dbReference>
<proteinExistence type="inferred from homology"/>
<sequence length="283" mass="30810">MKSLVIPPPIEIIRAQCAQVLAEDLGIKNSDPSAALISENKVLQAEVICRETAIICGRPWFDEIIHQLASEINIDWQVSEGEQVNANSLLCSLHGPARPLLSAERSALNFLQTLSATATQTHRYVKAIKDTSTQLLDTRKTLPGLRLAQKYAVLCGGGNNHRIGLFDMIMLKENHIIAAGSITGSIAEARKQFPGIAIEVEVETLTQLRETLDADVTRILLDNMNIETLHQAVEITAGKTPLEASGGVDLNTIRNIALTGVDYISTGAITKHIQAVDLSMRFM</sequence>
<dbReference type="GO" id="GO:0034213">
    <property type="term" value="P:quinolinate catabolic process"/>
    <property type="evidence" value="ECO:0007669"/>
    <property type="project" value="TreeGrafter"/>
</dbReference>
<feature type="domain" description="Quinolinate phosphoribosyl transferase C-terminal" evidence="7">
    <location>
        <begin position="118"/>
        <end position="281"/>
    </location>
</feature>
<evidence type="ECO:0000256" key="3">
    <source>
        <dbReference type="ARBA" id="ARBA00011944"/>
    </source>
</evidence>
<dbReference type="InterPro" id="IPR013785">
    <property type="entry name" value="Aldolase_TIM"/>
</dbReference>
<name>A0A3B1BHM2_9ZZZZ</name>
<dbReference type="FunFam" id="3.20.20.70:FF:000030">
    <property type="entry name" value="Nicotinate-nucleotide pyrophosphorylase, carboxylating"/>
    <property type="match status" value="1"/>
</dbReference>
<evidence type="ECO:0000313" key="9">
    <source>
        <dbReference type="EMBL" id="VAX10020.1"/>
    </source>
</evidence>
<comment type="pathway">
    <text evidence="1">Cofactor biosynthesis; NAD(+) biosynthesis; nicotinate D-ribonucleotide from quinolinate: step 1/1.</text>
</comment>
<comment type="similarity">
    <text evidence="2">Belongs to the NadC/ModD family.</text>
</comment>
<dbReference type="SUPFAM" id="SSF51690">
    <property type="entry name" value="Nicotinate/Quinolinate PRTase C-terminal domain-like"/>
    <property type="match status" value="1"/>
</dbReference>
<dbReference type="InterPro" id="IPR022412">
    <property type="entry name" value="Quinolinate_PRibosylTrfase_N"/>
</dbReference>
<dbReference type="PANTHER" id="PTHR32179">
    <property type="entry name" value="NICOTINATE-NUCLEOTIDE PYROPHOSPHORYLASE [CARBOXYLATING]"/>
    <property type="match status" value="1"/>
</dbReference>
<evidence type="ECO:0000256" key="1">
    <source>
        <dbReference type="ARBA" id="ARBA00004893"/>
    </source>
</evidence>
<dbReference type="SUPFAM" id="SSF54675">
    <property type="entry name" value="Nicotinate/Quinolinate PRTase N-terminal domain-like"/>
    <property type="match status" value="1"/>
</dbReference>
<dbReference type="NCBIfam" id="TIGR00078">
    <property type="entry name" value="nadC"/>
    <property type="match status" value="1"/>
</dbReference>
<evidence type="ECO:0000256" key="6">
    <source>
        <dbReference type="ARBA" id="ARBA00022679"/>
    </source>
</evidence>
<evidence type="ECO:0000256" key="4">
    <source>
        <dbReference type="ARBA" id="ARBA00022642"/>
    </source>
</evidence>
<gene>
    <name evidence="9" type="ORF">MNBD_GAMMA25-231</name>
</gene>
<dbReference type="InterPro" id="IPR002638">
    <property type="entry name" value="Quinolinate_PRibosylTrfase_C"/>
</dbReference>
<reference evidence="9" key="1">
    <citation type="submission" date="2018-06" db="EMBL/GenBank/DDBJ databases">
        <authorList>
            <person name="Zhirakovskaya E."/>
        </authorList>
    </citation>
    <scope>NUCLEOTIDE SEQUENCE</scope>
</reference>
<dbReference type="InterPro" id="IPR027277">
    <property type="entry name" value="NadC/ModD"/>
</dbReference>
<keyword evidence="5 9" id="KW-0328">Glycosyltransferase</keyword>
<dbReference type="PANTHER" id="PTHR32179:SF3">
    <property type="entry name" value="NICOTINATE-NUCLEOTIDE PYROPHOSPHORYLASE [CARBOXYLATING]"/>
    <property type="match status" value="1"/>
</dbReference>
<dbReference type="PIRSF" id="PIRSF006250">
    <property type="entry name" value="NadC_ModD"/>
    <property type="match status" value="1"/>
</dbReference>
<accession>A0A3B1BHM2</accession>
<dbReference type="EC" id="2.4.2.19" evidence="3"/>
<dbReference type="GO" id="GO:0005737">
    <property type="term" value="C:cytoplasm"/>
    <property type="evidence" value="ECO:0007669"/>
    <property type="project" value="TreeGrafter"/>
</dbReference>
<evidence type="ECO:0000256" key="5">
    <source>
        <dbReference type="ARBA" id="ARBA00022676"/>
    </source>
</evidence>
<evidence type="ECO:0000259" key="8">
    <source>
        <dbReference type="Pfam" id="PF02749"/>
    </source>
</evidence>
<protein>
    <recommendedName>
        <fullName evidence="3">nicotinate-nucleotide diphosphorylase (carboxylating)</fullName>
        <ecNumber evidence="3">2.4.2.19</ecNumber>
    </recommendedName>
</protein>
<dbReference type="InterPro" id="IPR036068">
    <property type="entry name" value="Nicotinate_pribotase-like_C"/>
</dbReference>
<dbReference type="InterPro" id="IPR004393">
    <property type="entry name" value="NadC"/>
</dbReference>
<keyword evidence="6 9" id="KW-0808">Transferase</keyword>
<dbReference type="AlphaFoldDB" id="A0A3B1BHM2"/>
<feature type="domain" description="Quinolinate phosphoribosyl transferase N-terminal" evidence="8">
    <location>
        <begin position="35"/>
        <end position="115"/>
    </location>
</feature>
<dbReference type="Gene3D" id="3.20.20.70">
    <property type="entry name" value="Aldolase class I"/>
    <property type="match status" value="1"/>
</dbReference>
<dbReference type="InterPro" id="IPR037128">
    <property type="entry name" value="Quinolinate_PRibosylTase_N_sf"/>
</dbReference>
<evidence type="ECO:0000259" key="7">
    <source>
        <dbReference type="Pfam" id="PF01729"/>
    </source>
</evidence>
<evidence type="ECO:0000256" key="2">
    <source>
        <dbReference type="ARBA" id="ARBA00009400"/>
    </source>
</evidence>
<dbReference type="Pfam" id="PF01729">
    <property type="entry name" value="QRPTase_C"/>
    <property type="match status" value="1"/>
</dbReference>